<gene>
    <name evidence="2" type="ORF">G2W53_041039</name>
</gene>
<proteinExistence type="predicted"/>
<comment type="caution">
    <text evidence="2">The sequence shown here is derived from an EMBL/GenBank/DDBJ whole genome shotgun (WGS) entry which is preliminary data.</text>
</comment>
<dbReference type="Proteomes" id="UP000634136">
    <property type="component" value="Unassembled WGS sequence"/>
</dbReference>
<reference evidence="2" key="1">
    <citation type="submission" date="2020-09" db="EMBL/GenBank/DDBJ databases">
        <title>Genome-Enabled Discovery of Anthraquinone Biosynthesis in Senna tora.</title>
        <authorList>
            <person name="Kang S.-H."/>
            <person name="Pandey R.P."/>
            <person name="Lee C.-M."/>
            <person name="Sim J.-S."/>
            <person name="Jeong J.-T."/>
            <person name="Choi B.-S."/>
            <person name="Jung M."/>
            <person name="Ginzburg D."/>
            <person name="Zhao K."/>
            <person name="Won S.Y."/>
            <person name="Oh T.-J."/>
            <person name="Yu Y."/>
            <person name="Kim N.-H."/>
            <person name="Lee O.R."/>
            <person name="Lee T.-H."/>
            <person name="Bashyal P."/>
            <person name="Kim T.-S."/>
            <person name="Lee W.-H."/>
            <person name="Kawkins C."/>
            <person name="Kim C.-K."/>
            <person name="Kim J.S."/>
            <person name="Ahn B.O."/>
            <person name="Rhee S.Y."/>
            <person name="Sohng J.K."/>
        </authorList>
    </citation>
    <scope>NUCLEOTIDE SEQUENCE</scope>
    <source>
        <tissue evidence="2">Leaf</tissue>
    </source>
</reference>
<evidence type="ECO:0000256" key="1">
    <source>
        <dbReference type="SAM" id="MobiDB-lite"/>
    </source>
</evidence>
<dbReference type="AlphaFoldDB" id="A0A834SGR1"/>
<sequence>MGRNRESNQEGKTHNTEFKV</sequence>
<keyword evidence="3" id="KW-1185">Reference proteome</keyword>
<name>A0A834SGR1_9FABA</name>
<accession>A0A834SGR1</accession>
<protein>
    <submittedName>
        <fullName evidence="2">Uncharacterized protein</fullName>
    </submittedName>
</protein>
<feature type="region of interest" description="Disordered" evidence="1">
    <location>
        <begin position="1"/>
        <end position="20"/>
    </location>
</feature>
<evidence type="ECO:0000313" key="2">
    <source>
        <dbReference type="EMBL" id="KAF7801928.1"/>
    </source>
</evidence>
<dbReference type="EMBL" id="JAAIUW010000013">
    <property type="protein sequence ID" value="KAF7801928.1"/>
    <property type="molecule type" value="Genomic_DNA"/>
</dbReference>
<organism evidence="2 3">
    <name type="scientific">Senna tora</name>
    <dbReference type="NCBI Taxonomy" id="362788"/>
    <lineage>
        <taxon>Eukaryota</taxon>
        <taxon>Viridiplantae</taxon>
        <taxon>Streptophyta</taxon>
        <taxon>Embryophyta</taxon>
        <taxon>Tracheophyta</taxon>
        <taxon>Spermatophyta</taxon>
        <taxon>Magnoliopsida</taxon>
        <taxon>eudicotyledons</taxon>
        <taxon>Gunneridae</taxon>
        <taxon>Pentapetalae</taxon>
        <taxon>rosids</taxon>
        <taxon>fabids</taxon>
        <taxon>Fabales</taxon>
        <taxon>Fabaceae</taxon>
        <taxon>Caesalpinioideae</taxon>
        <taxon>Cassia clade</taxon>
        <taxon>Senna</taxon>
    </lineage>
</organism>
<evidence type="ECO:0000313" key="3">
    <source>
        <dbReference type="Proteomes" id="UP000634136"/>
    </source>
</evidence>